<proteinExistence type="predicted"/>
<dbReference type="Proteomes" id="UP000663193">
    <property type="component" value="Chromosome 6"/>
</dbReference>
<dbReference type="VEuPathDB" id="FungiDB:JI435_434160"/>
<reference evidence="2" key="1">
    <citation type="journal article" date="2021" name="BMC Genomics">
        <title>Chromosome-level genome assembly and manually-curated proteome of model necrotroph Parastagonospora nodorum Sn15 reveals a genome-wide trove of candidate effector homologs, and redundancy of virulence-related functions within an accessory chromosome.</title>
        <authorList>
            <person name="Bertazzoni S."/>
            <person name="Jones D.A.B."/>
            <person name="Phan H.T."/>
            <person name="Tan K.-C."/>
            <person name="Hane J.K."/>
        </authorList>
    </citation>
    <scope>NUCLEOTIDE SEQUENCE [LARGE SCALE GENOMIC DNA]</scope>
    <source>
        <strain evidence="2">SN15 / ATCC MYA-4574 / FGSC 10173)</strain>
    </source>
</reference>
<sequence>MPQKSSVIRNVRTDETWWMYLNTAVTAVFVQTHQYASDVYIAIHIKAKFNEHWMETRGCFSSRYMQSEADWMSKIGPQFEGMGGVSAEILLKVVRTCHYKVRGKCI</sequence>
<dbReference type="AlphaFoldDB" id="A0A7U2HYQ7"/>
<protein>
    <submittedName>
        <fullName evidence="1">Uncharacterized protein</fullName>
    </submittedName>
</protein>
<dbReference type="EMBL" id="CP069028">
    <property type="protein sequence ID" value="QRC96825.1"/>
    <property type="molecule type" value="Genomic_DNA"/>
</dbReference>
<name>A0A7U2HYQ7_PHANO</name>
<organism evidence="1 2">
    <name type="scientific">Phaeosphaeria nodorum (strain SN15 / ATCC MYA-4574 / FGSC 10173)</name>
    <name type="common">Glume blotch fungus</name>
    <name type="synonym">Parastagonospora nodorum</name>
    <dbReference type="NCBI Taxonomy" id="321614"/>
    <lineage>
        <taxon>Eukaryota</taxon>
        <taxon>Fungi</taxon>
        <taxon>Dikarya</taxon>
        <taxon>Ascomycota</taxon>
        <taxon>Pezizomycotina</taxon>
        <taxon>Dothideomycetes</taxon>
        <taxon>Pleosporomycetidae</taxon>
        <taxon>Pleosporales</taxon>
        <taxon>Pleosporineae</taxon>
        <taxon>Phaeosphaeriaceae</taxon>
        <taxon>Parastagonospora</taxon>
    </lineage>
</organism>
<evidence type="ECO:0000313" key="1">
    <source>
        <dbReference type="EMBL" id="QRC96825.1"/>
    </source>
</evidence>
<gene>
    <name evidence="1" type="ORF">JI435_434160</name>
</gene>
<accession>A0A7U2HYQ7</accession>
<keyword evidence="2" id="KW-1185">Reference proteome</keyword>
<evidence type="ECO:0000313" key="2">
    <source>
        <dbReference type="Proteomes" id="UP000663193"/>
    </source>
</evidence>